<evidence type="ECO:0000259" key="4">
    <source>
        <dbReference type="SMART" id="SM00134"/>
    </source>
</evidence>
<proteinExistence type="predicted"/>
<organism evidence="5 6">
    <name type="scientific">Oncorhynchus tshawytscha</name>
    <name type="common">Chinook salmon</name>
    <name type="synonym">Salmo tshawytscha</name>
    <dbReference type="NCBI Taxonomy" id="74940"/>
    <lineage>
        <taxon>Eukaryota</taxon>
        <taxon>Metazoa</taxon>
        <taxon>Chordata</taxon>
        <taxon>Craniata</taxon>
        <taxon>Vertebrata</taxon>
        <taxon>Euteleostomi</taxon>
        <taxon>Actinopterygii</taxon>
        <taxon>Neopterygii</taxon>
        <taxon>Teleostei</taxon>
        <taxon>Protacanthopterygii</taxon>
        <taxon>Salmoniformes</taxon>
        <taxon>Salmonidae</taxon>
        <taxon>Salmoninae</taxon>
        <taxon>Oncorhynchus</taxon>
    </lineage>
</organism>
<dbReference type="InterPro" id="IPR016054">
    <property type="entry name" value="LY6_UPA_recep-like"/>
</dbReference>
<keyword evidence="3" id="KW-0812">Transmembrane</keyword>
<evidence type="ECO:0000256" key="3">
    <source>
        <dbReference type="SAM" id="Phobius"/>
    </source>
</evidence>
<sequence>MITDKCCNSTHPISFHLLQLQIKMHLIVPILVSVLLPKAYSLKCFECTPGESGTCTNKQTDCFNSAQCGISRIISYTGDRKVLDMNAKSCTVSGECLSTSVNFGITRTTIASKCCNTDLCNSQSVPESTKDLPNGKTCFTCIGTDCMSTLSCLGDEDHCISTTVNTGGGNISMKGCASKSICTGDVSRALGSTMSMVLKCCEGNLCNNAQSIGLSLLILVTYMVSVTLFY</sequence>
<comment type="subcellular location">
    <subcellularLocation>
        <location evidence="1">Secreted</location>
    </subcellularLocation>
</comment>
<dbReference type="Proteomes" id="UP000694402">
    <property type="component" value="Unassembled WGS sequence"/>
</dbReference>
<evidence type="ECO:0000256" key="1">
    <source>
        <dbReference type="ARBA" id="ARBA00004613"/>
    </source>
</evidence>
<reference evidence="6" key="1">
    <citation type="journal article" date="2018" name="PLoS ONE">
        <title>Chinook salmon (Oncorhynchus tshawytscha) genome and transcriptome.</title>
        <authorList>
            <person name="Christensen K.A."/>
            <person name="Leong J.S."/>
            <person name="Sakhrani D."/>
            <person name="Biagi C.A."/>
            <person name="Minkley D.R."/>
            <person name="Withler R.E."/>
            <person name="Rondeau E.B."/>
            <person name="Koop B.F."/>
            <person name="Devlin R.H."/>
        </authorList>
    </citation>
    <scope>NUCLEOTIDE SEQUENCE [LARGE SCALE GENOMIC DNA]</scope>
</reference>
<dbReference type="Pfam" id="PF00021">
    <property type="entry name" value="UPAR_LY6"/>
    <property type="match status" value="2"/>
</dbReference>
<keyword evidence="6" id="KW-1185">Reference proteome</keyword>
<dbReference type="PANTHER" id="PTHR20914:SF9">
    <property type="entry name" value="COILED, ISOFORM A"/>
    <property type="match status" value="1"/>
</dbReference>
<evidence type="ECO:0000256" key="2">
    <source>
        <dbReference type="ARBA" id="ARBA00022525"/>
    </source>
</evidence>
<name>A0A8C8HCB8_ONCTS</name>
<dbReference type="PANTHER" id="PTHR20914">
    <property type="entry name" value="LY6/PLAUR DOMAIN-CONTAINING PROTEIN 8"/>
    <property type="match status" value="1"/>
</dbReference>
<keyword evidence="3" id="KW-1133">Transmembrane helix</keyword>
<reference evidence="5" key="3">
    <citation type="submission" date="2025-09" db="UniProtKB">
        <authorList>
            <consortium name="Ensembl"/>
        </authorList>
    </citation>
    <scope>IDENTIFICATION</scope>
</reference>
<dbReference type="KEGG" id="otw:112226978"/>
<dbReference type="RefSeq" id="XP_024247486.2">
    <property type="nucleotide sequence ID" value="XM_024391718.2"/>
</dbReference>
<feature type="transmembrane region" description="Helical" evidence="3">
    <location>
        <begin position="209"/>
        <end position="229"/>
    </location>
</feature>
<reference evidence="5" key="2">
    <citation type="submission" date="2025-08" db="UniProtKB">
        <authorList>
            <consortium name="Ensembl"/>
        </authorList>
    </citation>
    <scope>IDENTIFICATION</scope>
</reference>
<keyword evidence="2" id="KW-0964">Secreted</keyword>
<dbReference type="SUPFAM" id="SSF57302">
    <property type="entry name" value="Snake toxin-like"/>
    <property type="match status" value="2"/>
</dbReference>
<dbReference type="AlphaFoldDB" id="A0A8C8HCB8"/>
<evidence type="ECO:0000313" key="6">
    <source>
        <dbReference type="Proteomes" id="UP000694402"/>
    </source>
</evidence>
<dbReference type="Gene3D" id="2.10.60.10">
    <property type="entry name" value="CD59"/>
    <property type="match status" value="2"/>
</dbReference>
<evidence type="ECO:0000313" key="5">
    <source>
        <dbReference type="Ensembl" id="ENSOTSP00005120329.1"/>
    </source>
</evidence>
<protein>
    <recommendedName>
        <fullName evidence="4">UPAR/Ly6 domain-containing protein</fullName>
    </recommendedName>
</protein>
<dbReference type="GO" id="GO:0005576">
    <property type="term" value="C:extracellular region"/>
    <property type="evidence" value="ECO:0007669"/>
    <property type="project" value="UniProtKB-SubCell"/>
</dbReference>
<dbReference type="GeneID" id="112226978"/>
<gene>
    <name evidence="5" type="primary">LOC112226978</name>
</gene>
<dbReference type="SMART" id="SM00134">
    <property type="entry name" value="LU"/>
    <property type="match status" value="1"/>
</dbReference>
<dbReference type="InterPro" id="IPR045860">
    <property type="entry name" value="Snake_toxin-like_sf"/>
</dbReference>
<dbReference type="Ensembl" id="ENSOTST00005169201.1">
    <property type="protein sequence ID" value="ENSOTSP00005120329.1"/>
    <property type="gene ID" value="ENSOTSG00005053494.1"/>
</dbReference>
<accession>A0A8C8HCB8</accession>
<dbReference type="GeneTree" id="ENSGT00940000163304"/>
<dbReference type="InterPro" id="IPR050918">
    <property type="entry name" value="CNF-like_PLA2_Inhibitor"/>
</dbReference>
<keyword evidence="3" id="KW-0472">Membrane</keyword>
<feature type="domain" description="UPAR/Ly6" evidence="4">
    <location>
        <begin position="137"/>
        <end position="219"/>
    </location>
</feature>